<dbReference type="InterPro" id="IPR015422">
    <property type="entry name" value="PyrdxlP-dep_Trfase_small"/>
</dbReference>
<dbReference type="InterPro" id="IPR000192">
    <property type="entry name" value="Aminotrans_V_dom"/>
</dbReference>
<dbReference type="Proteomes" id="UP000076079">
    <property type="component" value="Chromosome"/>
</dbReference>
<dbReference type="InterPro" id="IPR015424">
    <property type="entry name" value="PyrdxlP-dep_Trfase"/>
</dbReference>
<evidence type="ECO:0000256" key="7">
    <source>
        <dbReference type="PIRSR" id="PIRSR000524-50"/>
    </source>
</evidence>
<proteinExistence type="inferred from homology"/>
<keyword evidence="4 11" id="KW-0808">Transferase</keyword>
<keyword evidence="3" id="KW-0032">Aminotransferase</keyword>
<dbReference type="Pfam" id="PF00266">
    <property type="entry name" value="Aminotran_5"/>
    <property type="match status" value="1"/>
</dbReference>
<dbReference type="RefSeq" id="WP_157898992.1">
    <property type="nucleotide sequence ID" value="NZ_CP015136.1"/>
</dbReference>
<evidence type="ECO:0000256" key="5">
    <source>
        <dbReference type="ARBA" id="ARBA00022898"/>
    </source>
</evidence>
<dbReference type="Gene3D" id="3.40.640.10">
    <property type="entry name" value="Type I PLP-dependent aspartate aminotransferase-like (Major domain)"/>
    <property type="match status" value="1"/>
</dbReference>
<feature type="modified residue" description="N6-(pyridoxal phosphate)lysine" evidence="7">
    <location>
        <position position="196"/>
    </location>
</feature>
<dbReference type="GO" id="GO:0004760">
    <property type="term" value="F:L-serine-pyruvate transaminase activity"/>
    <property type="evidence" value="ECO:0007669"/>
    <property type="project" value="TreeGrafter"/>
</dbReference>
<feature type="domain" description="Aminotransferase class V" evidence="10">
    <location>
        <begin position="31"/>
        <end position="328"/>
    </location>
</feature>
<evidence type="ECO:0000259" key="10">
    <source>
        <dbReference type="Pfam" id="PF00266"/>
    </source>
</evidence>
<name>A0A143PL25_LUTPR</name>
<evidence type="ECO:0000256" key="3">
    <source>
        <dbReference type="ARBA" id="ARBA00022576"/>
    </source>
</evidence>
<evidence type="ECO:0000256" key="2">
    <source>
        <dbReference type="ARBA" id="ARBA00009236"/>
    </source>
</evidence>
<reference evidence="12" key="2">
    <citation type="submission" date="2016-04" db="EMBL/GenBank/DDBJ databases">
        <title>First Complete Genome Sequence of a Subdivision 6 Acidobacterium.</title>
        <authorList>
            <person name="Huang S."/>
            <person name="Vieira S."/>
            <person name="Bunk B."/>
            <person name="Riedel T."/>
            <person name="Sproeer C."/>
            <person name="Overmann J."/>
        </authorList>
    </citation>
    <scope>NUCLEOTIDE SEQUENCE [LARGE SCALE GENOMIC DNA]</scope>
    <source>
        <strain evidence="12">DSM 100886 HEG_-6_39</strain>
    </source>
</reference>
<evidence type="ECO:0000256" key="9">
    <source>
        <dbReference type="RuleBase" id="RU004504"/>
    </source>
</evidence>
<keyword evidence="12" id="KW-1185">Reference proteome</keyword>
<dbReference type="EC" id="2.-.-.-" evidence="11"/>
<evidence type="ECO:0000313" key="12">
    <source>
        <dbReference type="Proteomes" id="UP000076079"/>
    </source>
</evidence>
<evidence type="ECO:0000256" key="1">
    <source>
        <dbReference type="ARBA" id="ARBA00001933"/>
    </source>
</evidence>
<dbReference type="PANTHER" id="PTHR21152:SF40">
    <property type="entry name" value="ALANINE--GLYOXYLATE AMINOTRANSFERASE"/>
    <property type="match status" value="1"/>
</dbReference>
<dbReference type="AlphaFoldDB" id="A0A143PL25"/>
<dbReference type="InterPro" id="IPR015421">
    <property type="entry name" value="PyrdxlP-dep_Trfase_major"/>
</dbReference>
<dbReference type="PANTHER" id="PTHR21152">
    <property type="entry name" value="AMINOTRANSFERASE CLASS V"/>
    <property type="match status" value="1"/>
</dbReference>
<gene>
    <name evidence="11" type="primary">pucG</name>
    <name evidence="11" type="ORF">LuPra_02136</name>
</gene>
<dbReference type="STRING" id="1855912.LuPra_02136"/>
<dbReference type="PIRSF" id="PIRSF000524">
    <property type="entry name" value="SPT"/>
    <property type="match status" value="1"/>
</dbReference>
<evidence type="ECO:0000256" key="6">
    <source>
        <dbReference type="PIRSR" id="PIRSR000524-1"/>
    </source>
</evidence>
<dbReference type="SUPFAM" id="SSF53383">
    <property type="entry name" value="PLP-dependent transferases"/>
    <property type="match status" value="1"/>
</dbReference>
<dbReference type="PATRIC" id="fig|1813736.3.peg.2242"/>
<dbReference type="GO" id="GO:0019265">
    <property type="term" value="P:glycine biosynthetic process, by transamination of glyoxylate"/>
    <property type="evidence" value="ECO:0007669"/>
    <property type="project" value="TreeGrafter"/>
</dbReference>
<evidence type="ECO:0000313" key="11">
    <source>
        <dbReference type="EMBL" id="AMY08930.1"/>
    </source>
</evidence>
<dbReference type="InterPro" id="IPR020578">
    <property type="entry name" value="Aminotrans_V_PyrdxlP_BS"/>
</dbReference>
<dbReference type="InterPro" id="IPR024169">
    <property type="entry name" value="SP_NH2Trfase/AEP_transaminase"/>
</dbReference>
<accession>A0A143PL25</accession>
<feature type="binding site" evidence="6">
    <location>
        <position position="338"/>
    </location>
    <ligand>
        <name>substrate</name>
    </ligand>
</feature>
<comment type="similarity">
    <text evidence="2 8">Belongs to the class-V pyridoxal-phosphate-dependent aminotransferase family.</text>
</comment>
<evidence type="ECO:0000256" key="8">
    <source>
        <dbReference type="RuleBase" id="RU004075"/>
    </source>
</evidence>
<dbReference type="EMBL" id="CP015136">
    <property type="protein sequence ID" value="AMY08930.1"/>
    <property type="molecule type" value="Genomic_DNA"/>
</dbReference>
<evidence type="ECO:0000256" key="4">
    <source>
        <dbReference type="ARBA" id="ARBA00022679"/>
    </source>
</evidence>
<reference evidence="11 12" key="1">
    <citation type="journal article" date="2016" name="Genome Announc.">
        <title>First Complete Genome Sequence of a Subdivision 6 Acidobacterium Strain.</title>
        <authorList>
            <person name="Huang S."/>
            <person name="Vieira S."/>
            <person name="Bunk B."/>
            <person name="Riedel T."/>
            <person name="Sproer C."/>
            <person name="Overmann J."/>
        </authorList>
    </citation>
    <scope>NUCLEOTIDE SEQUENCE [LARGE SCALE GENOMIC DNA]</scope>
    <source>
        <strain evidence="12">DSM 100886 HEG_-6_39</strain>
    </source>
</reference>
<dbReference type="Gene3D" id="3.90.1150.10">
    <property type="entry name" value="Aspartate Aminotransferase, domain 1"/>
    <property type="match status" value="1"/>
</dbReference>
<dbReference type="KEGG" id="abac:LuPra_02136"/>
<keyword evidence="5 7" id="KW-0663">Pyridoxal phosphate</keyword>
<sequence length="363" mass="38663">MSFLPTTPRLLLGPGPSPVLPRVLEAMTAPQRSHLDPDMLALLDDIRRRLHGLFNVSAEGIALAVPGTGSSGLEAAVANVVQEGDAVLCVVTGYFGDRLAQVCQRYGANVTRLAGEWGRAIDPEAVRTALQHASFKAVTIVHAETSTGVLQPVQAVAALAREHGPRIIVDAVTSLGAHPVDVDGWGLDVVYSCSQKGLGAPSGFAPIAFNAASRAAARSRSFYLDLPLLEGYWIKRGYHHTISTPLVYALYEALCVIDEETMEARSARHARVHGEFVAELAEMGLSLLPPEGERLWTLNTVRIPERVTDEAKVRIALRDTHGIEIGAGLGPLAGKIWRVGLMGAGATSENVATLLSALKQEIG</sequence>
<protein>
    <submittedName>
        <fullName evidence="11">Purine catabolism protein PucG</fullName>
        <ecNumber evidence="11">2.-.-.-</ecNumber>
    </submittedName>
</protein>
<dbReference type="OrthoDB" id="389074at2"/>
<dbReference type="FunFam" id="3.40.640.10:FF:000027">
    <property type="entry name" value="Serine--pyruvate aminotransferase, mitochondrial"/>
    <property type="match status" value="1"/>
</dbReference>
<dbReference type="GO" id="GO:0008453">
    <property type="term" value="F:alanine-glyoxylate transaminase activity"/>
    <property type="evidence" value="ECO:0007669"/>
    <property type="project" value="TreeGrafter"/>
</dbReference>
<dbReference type="PROSITE" id="PS00595">
    <property type="entry name" value="AA_TRANSFER_CLASS_5"/>
    <property type="match status" value="1"/>
</dbReference>
<organism evidence="11 12">
    <name type="scientific">Luteitalea pratensis</name>
    <dbReference type="NCBI Taxonomy" id="1855912"/>
    <lineage>
        <taxon>Bacteria</taxon>
        <taxon>Pseudomonadati</taxon>
        <taxon>Acidobacteriota</taxon>
        <taxon>Vicinamibacteria</taxon>
        <taxon>Vicinamibacterales</taxon>
        <taxon>Vicinamibacteraceae</taxon>
        <taxon>Luteitalea</taxon>
    </lineage>
</organism>
<comment type="cofactor">
    <cofactor evidence="1 7 9">
        <name>pyridoxal 5'-phosphate</name>
        <dbReference type="ChEBI" id="CHEBI:597326"/>
    </cofactor>
</comment>